<dbReference type="AlphaFoldDB" id="A0A543BZ39"/>
<dbReference type="SUPFAM" id="SSF51735">
    <property type="entry name" value="NAD(P)-binding Rossmann-fold domains"/>
    <property type="match status" value="1"/>
</dbReference>
<dbReference type="PANTHER" id="PTHR24321:SF8">
    <property type="entry name" value="ESTRADIOL 17-BETA-DEHYDROGENASE 8-RELATED"/>
    <property type="match status" value="1"/>
</dbReference>
<protein>
    <submittedName>
        <fullName evidence="3">NAD(P)-dependent dehydrogenase (Short-subunit alcohol dehydrogenase family)</fullName>
    </submittedName>
</protein>
<dbReference type="PRINTS" id="PR00081">
    <property type="entry name" value="GDHRDH"/>
</dbReference>
<accession>A0A543BZ39</accession>
<dbReference type="EMBL" id="VFOZ01000002">
    <property type="protein sequence ID" value="TQL90097.1"/>
    <property type="molecule type" value="Genomic_DNA"/>
</dbReference>
<evidence type="ECO:0000256" key="1">
    <source>
        <dbReference type="ARBA" id="ARBA00006484"/>
    </source>
</evidence>
<keyword evidence="4" id="KW-1185">Reference proteome</keyword>
<dbReference type="GO" id="GO:0016491">
    <property type="term" value="F:oxidoreductase activity"/>
    <property type="evidence" value="ECO:0007669"/>
    <property type="project" value="UniProtKB-KW"/>
</dbReference>
<dbReference type="PANTHER" id="PTHR24321">
    <property type="entry name" value="DEHYDROGENASES, SHORT CHAIN"/>
    <property type="match status" value="1"/>
</dbReference>
<keyword evidence="2" id="KW-0560">Oxidoreductase</keyword>
<evidence type="ECO:0000313" key="3">
    <source>
        <dbReference type="EMBL" id="TQL90097.1"/>
    </source>
</evidence>
<reference evidence="3 4" key="1">
    <citation type="submission" date="2019-06" db="EMBL/GenBank/DDBJ databases">
        <title>Sequencing the genomes of 1000 actinobacteria strains.</title>
        <authorList>
            <person name="Klenk H.-P."/>
        </authorList>
    </citation>
    <scope>NUCLEOTIDE SEQUENCE [LARGE SCALE GENOMIC DNA]</scope>
    <source>
        <strain evidence="3 4">DSM 102200</strain>
    </source>
</reference>
<dbReference type="InterPro" id="IPR002347">
    <property type="entry name" value="SDR_fam"/>
</dbReference>
<proteinExistence type="inferred from homology"/>
<sequence>MTTAMGRKVVVTGAASGIGSSVAGLLRRRGDEVIGVDLHDVEVVADLSAPEGRRAAADAVLRRTGGVVDAVVACAGTAAPTEATITVNYFGVVDLLDALRPALARADLPRAAVISSIASIQVTDAAVVAACAEWDEERAVALAAKVSADGHGYRLYGSSKLALARWVRRTCLTPGWAGTGIPLNAVAPGVVVTPMTESLLATEEGRELADRAVPMPLNGHAPPEAVAHTLIWLVGPENTHVTGQVVFVDGGADATLRGEDAF</sequence>
<dbReference type="Proteomes" id="UP000316096">
    <property type="component" value="Unassembled WGS sequence"/>
</dbReference>
<dbReference type="Gene3D" id="3.40.50.720">
    <property type="entry name" value="NAD(P)-binding Rossmann-like Domain"/>
    <property type="match status" value="1"/>
</dbReference>
<evidence type="ECO:0000256" key="2">
    <source>
        <dbReference type="ARBA" id="ARBA00023002"/>
    </source>
</evidence>
<gene>
    <name evidence="3" type="ORF">FB559_7389</name>
</gene>
<dbReference type="InterPro" id="IPR036291">
    <property type="entry name" value="NAD(P)-bd_dom_sf"/>
</dbReference>
<name>A0A543BZ39_9ACTN</name>
<dbReference type="Pfam" id="PF13561">
    <property type="entry name" value="adh_short_C2"/>
    <property type="match status" value="1"/>
</dbReference>
<organism evidence="3 4">
    <name type="scientific">Actinoallomurus bryophytorum</name>
    <dbReference type="NCBI Taxonomy" id="1490222"/>
    <lineage>
        <taxon>Bacteria</taxon>
        <taxon>Bacillati</taxon>
        <taxon>Actinomycetota</taxon>
        <taxon>Actinomycetes</taxon>
        <taxon>Streptosporangiales</taxon>
        <taxon>Thermomonosporaceae</taxon>
        <taxon>Actinoallomurus</taxon>
    </lineage>
</organism>
<comment type="similarity">
    <text evidence="1">Belongs to the short-chain dehydrogenases/reductases (SDR) family.</text>
</comment>
<evidence type="ECO:0000313" key="4">
    <source>
        <dbReference type="Proteomes" id="UP000316096"/>
    </source>
</evidence>
<comment type="caution">
    <text evidence="3">The sequence shown here is derived from an EMBL/GenBank/DDBJ whole genome shotgun (WGS) entry which is preliminary data.</text>
</comment>